<comment type="caution">
    <text evidence="2">The sequence shown here is derived from an EMBL/GenBank/DDBJ whole genome shotgun (WGS) entry which is preliminary data.</text>
</comment>
<dbReference type="Proteomes" id="UP000789375">
    <property type="component" value="Unassembled WGS sequence"/>
</dbReference>
<protein>
    <submittedName>
        <fullName evidence="2">15296_t:CDS:1</fullName>
    </submittedName>
</protein>
<evidence type="ECO:0000313" key="2">
    <source>
        <dbReference type="EMBL" id="CAG8636332.1"/>
    </source>
</evidence>
<organism evidence="2 3">
    <name type="scientific">Funneliformis mosseae</name>
    <name type="common">Endomycorrhizal fungus</name>
    <name type="synonym">Glomus mosseae</name>
    <dbReference type="NCBI Taxonomy" id="27381"/>
    <lineage>
        <taxon>Eukaryota</taxon>
        <taxon>Fungi</taxon>
        <taxon>Fungi incertae sedis</taxon>
        <taxon>Mucoromycota</taxon>
        <taxon>Glomeromycotina</taxon>
        <taxon>Glomeromycetes</taxon>
        <taxon>Glomerales</taxon>
        <taxon>Glomeraceae</taxon>
        <taxon>Funneliformis</taxon>
    </lineage>
</organism>
<feature type="region of interest" description="Disordered" evidence="1">
    <location>
        <begin position="20"/>
        <end position="39"/>
    </location>
</feature>
<accession>A0A9N9DI00</accession>
<dbReference type="EMBL" id="CAJVPP010003747">
    <property type="protein sequence ID" value="CAG8636332.1"/>
    <property type="molecule type" value="Genomic_DNA"/>
</dbReference>
<keyword evidence="3" id="KW-1185">Reference proteome</keyword>
<dbReference type="PANTHER" id="PTHR36168:SF1">
    <property type="entry name" value="ORC1-LIKE AAA ATPASE DOMAIN-CONTAINING PROTEIN"/>
    <property type="match status" value="1"/>
</dbReference>
<gene>
    <name evidence="2" type="ORF">FMOSSE_LOCUS10756</name>
</gene>
<evidence type="ECO:0000256" key="1">
    <source>
        <dbReference type="SAM" id="MobiDB-lite"/>
    </source>
</evidence>
<proteinExistence type="predicted"/>
<name>A0A9N9DI00_FUNMO</name>
<dbReference type="AlphaFoldDB" id="A0A9N9DI00"/>
<dbReference type="SUPFAM" id="SSF52540">
    <property type="entry name" value="P-loop containing nucleoside triphosphate hydrolases"/>
    <property type="match status" value="1"/>
</dbReference>
<dbReference type="PANTHER" id="PTHR36168">
    <property type="entry name" value="CHROMOSOME 1, WHOLE GENOME SHOTGUN SEQUENCE"/>
    <property type="match status" value="1"/>
</dbReference>
<dbReference type="InterPro" id="IPR027417">
    <property type="entry name" value="P-loop_NTPase"/>
</dbReference>
<dbReference type="Gene3D" id="3.40.50.300">
    <property type="entry name" value="P-loop containing nucleotide triphosphate hydrolases"/>
    <property type="match status" value="1"/>
</dbReference>
<sequence>MVRYTRTTALLRRAQEFFPHSSRPPQAKLHTWPSQSRNTHTHISSYAKDSLKAGVRKLQEDIKEGAKKDLSTWKITKWVAPVIILILFDRTYTNWYNNQNEKNLFMPLNTMLSRKLNEFSSRPLNIALITSLSGTTELGRPQWSRQCARKVGKGIIYVNAPLMLDDFIDDLAKAISFRDNESFIDSLTRKILGKSESYERSKVSRVLNAFDKAARKYKANNGKPPVLILDNISKMGQKNVNMLEDLQDIAKLYADQRSCVIVFVSSERTVPRMMMQRSSWSRADKKPIVIGDLTNKEAFTFPHGKLGIEEKVANQLIQHLSGRIYDPKTYGDRINRGETFEEIRKPCLMTPIATFTRLE</sequence>
<evidence type="ECO:0000313" key="3">
    <source>
        <dbReference type="Proteomes" id="UP000789375"/>
    </source>
</evidence>
<reference evidence="2" key="1">
    <citation type="submission" date="2021-06" db="EMBL/GenBank/DDBJ databases">
        <authorList>
            <person name="Kallberg Y."/>
            <person name="Tangrot J."/>
            <person name="Rosling A."/>
        </authorList>
    </citation>
    <scope>NUCLEOTIDE SEQUENCE</scope>
    <source>
        <strain evidence="2">87-6 pot B 2015</strain>
    </source>
</reference>